<dbReference type="Proteomes" id="UP001732700">
    <property type="component" value="Chromosome 1C"/>
</dbReference>
<proteinExistence type="predicted"/>
<dbReference type="EnsemblPlants" id="AVESA.00010b.r2.1CG0109780.1">
    <property type="protein sequence ID" value="AVESA.00010b.r2.1CG0109780.1.CDS.1"/>
    <property type="gene ID" value="AVESA.00010b.r2.1CG0109780"/>
</dbReference>
<keyword evidence="2" id="KW-1185">Reference proteome</keyword>
<evidence type="ECO:0000313" key="2">
    <source>
        <dbReference type="Proteomes" id="UP001732700"/>
    </source>
</evidence>
<reference evidence="1" key="2">
    <citation type="submission" date="2025-09" db="UniProtKB">
        <authorList>
            <consortium name="EnsemblPlants"/>
        </authorList>
    </citation>
    <scope>IDENTIFICATION</scope>
</reference>
<accession>A0ACD5TQM0</accession>
<evidence type="ECO:0000313" key="1">
    <source>
        <dbReference type="EnsemblPlants" id="AVESA.00010b.r2.1CG0109780.1.CDS.1"/>
    </source>
</evidence>
<reference evidence="1" key="1">
    <citation type="submission" date="2021-05" db="EMBL/GenBank/DDBJ databases">
        <authorList>
            <person name="Scholz U."/>
            <person name="Mascher M."/>
            <person name="Fiebig A."/>
        </authorList>
    </citation>
    <scope>NUCLEOTIDE SEQUENCE [LARGE SCALE GENOMIC DNA]</scope>
</reference>
<name>A0ACD5TQM0_AVESA</name>
<organism evidence="1 2">
    <name type="scientific">Avena sativa</name>
    <name type="common">Oat</name>
    <dbReference type="NCBI Taxonomy" id="4498"/>
    <lineage>
        <taxon>Eukaryota</taxon>
        <taxon>Viridiplantae</taxon>
        <taxon>Streptophyta</taxon>
        <taxon>Embryophyta</taxon>
        <taxon>Tracheophyta</taxon>
        <taxon>Spermatophyta</taxon>
        <taxon>Magnoliopsida</taxon>
        <taxon>Liliopsida</taxon>
        <taxon>Poales</taxon>
        <taxon>Poaceae</taxon>
        <taxon>BOP clade</taxon>
        <taxon>Pooideae</taxon>
        <taxon>Poodae</taxon>
        <taxon>Poeae</taxon>
        <taxon>Poeae Chloroplast Group 1 (Aveneae type)</taxon>
        <taxon>Aveninae</taxon>
        <taxon>Avena</taxon>
    </lineage>
</organism>
<sequence length="219" mass="23610">MMAKFNSTGDIVRATNLSGMAEFYQDSTEITYKGSSMTFERILTTLTAIDFSNNRLEGTIPASLGRLVSLRVLNMSHNAFTGKIPAQLGGMTDLESLDLSCNELSGHIPQELTDLTFLGTLNLSQNQLLGKIPQSRQFSTFESSSFKGNLGLCGPPLSNHCGISPAPPSPVHVDDSSQVDVMLFLFVGLGFGIGFSAAILVRWGRIGVWFVKSARSLLA</sequence>
<protein>
    <submittedName>
        <fullName evidence="1">Uncharacterized protein</fullName>
    </submittedName>
</protein>